<sequence>MSENEHDGEPIRGLPGHLPAGEHILWQGSPDWRTLARSAMKAHWVALYFGGLTTWNLVNGLITAKPLDQVALTAVLSVLAGAVCVGLLILYAWANARTTVYTMTNKRFVLRHGVALSKCFNIPYPTIASAQLKVDAKGVGDIPISLGGGAKIAYPHLWPHARPWRFVSPEPMMRALPDAAAVAERLSTQLQIAARAADKPFIAEPARPAAARPTRAKSSDGQPATA</sequence>
<comment type="caution">
    <text evidence="4">The sequence shown here is derived from an EMBL/GenBank/DDBJ whole genome shotgun (WGS) entry which is preliminary data.</text>
</comment>
<gene>
    <name evidence="4" type="ORF">GGR13_001655</name>
</gene>
<dbReference type="EMBL" id="JACHOR010000002">
    <property type="protein sequence ID" value="MBB5746071.1"/>
    <property type="molecule type" value="Genomic_DNA"/>
</dbReference>
<evidence type="ECO:0000259" key="3">
    <source>
        <dbReference type="Pfam" id="PF03703"/>
    </source>
</evidence>
<feature type="domain" description="YdbS-like PH" evidence="3">
    <location>
        <begin position="97"/>
        <end position="185"/>
    </location>
</feature>
<keyword evidence="5" id="KW-1185">Reference proteome</keyword>
<dbReference type="RefSeq" id="WP_343060317.1">
    <property type="nucleotide sequence ID" value="NZ_JACHOR010000002.1"/>
</dbReference>
<organism evidence="4 5">
    <name type="scientific">Brevundimonas variabilis</name>
    <dbReference type="NCBI Taxonomy" id="74312"/>
    <lineage>
        <taxon>Bacteria</taxon>
        <taxon>Pseudomonadati</taxon>
        <taxon>Pseudomonadota</taxon>
        <taxon>Alphaproteobacteria</taxon>
        <taxon>Caulobacterales</taxon>
        <taxon>Caulobacteraceae</taxon>
        <taxon>Brevundimonas</taxon>
    </lineage>
</organism>
<dbReference type="Proteomes" id="UP000545037">
    <property type="component" value="Unassembled WGS sequence"/>
</dbReference>
<dbReference type="NCBIfam" id="NF040894">
    <property type="entry name" value="puhB_PGC"/>
    <property type="match status" value="1"/>
</dbReference>
<keyword evidence="2" id="KW-0812">Transmembrane</keyword>
<proteinExistence type="predicted"/>
<dbReference type="InterPro" id="IPR054839">
    <property type="entry name" value="puhB_PGC"/>
</dbReference>
<keyword evidence="2" id="KW-0472">Membrane</keyword>
<evidence type="ECO:0000256" key="2">
    <source>
        <dbReference type="SAM" id="Phobius"/>
    </source>
</evidence>
<dbReference type="InterPro" id="IPR005182">
    <property type="entry name" value="YdbS-like_PH"/>
</dbReference>
<dbReference type="Pfam" id="PF03703">
    <property type="entry name" value="bPH_2"/>
    <property type="match status" value="1"/>
</dbReference>
<evidence type="ECO:0000313" key="5">
    <source>
        <dbReference type="Proteomes" id="UP000545037"/>
    </source>
</evidence>
<feature type="transmembrane region" description="Helical" evidence="2">
    <location>
        <begin position="45"/>
        <end position="64"/>
    </location>
</feature>
<accession>A0A7W9CIB8</accession>
<reference evidence="4 5" key="1">
    <citation type="submission" date="2020-08" db="EMBL/GenBank/DDBJ databases">
        <title>Genomic Encyclopedia of Type Strains, Phase IV (KMG-IV): sequencing the most valuable type-strain genomes for metagenomic binning, comparative biology and taxonomic classification.</title>
        <authorList>
            <person name="Goeker M."/>
        </authorList>
    </citation>
    <scope>NUCLEOTIDE SEQUENCE [LARGE SCALE GENOMIC DNA]</scope>
    <source>
        <strain evidence="4 5">DSM 4737</strain>
    </source>
</reference>
<keyword evidence="2" id="KW-1133">Transmembrane helix</keyword>
<feature type="transmembrane region" description="Helical" evidence="2">
    <location>
        <begin position="70"/>
        <end position="93"/>
    </location>
</feature>
<evidence type="ECO:0000256" key="1">
    <source>
        <dbReference type="SAM" id="MobiDB-lite"/>
    </source>
</evidence>
<evidence type="ECO:0000313" key="4">
    <source>
        <dbReference type="EMBL" id="MBB5746071.1"/>
    </source>
</evidence>
<protein>
    <recommendedName>
        <fullName evidence="3">YdbS-like PH domain-containing protein</fullName>
    </recommendedName>
</protein>
<feature type="compositionally biased region" description="Low complexity" evidence="1">
    <location>
        <begin position="203"/>
        <end position="213"/>
    </location>
</feature>
<name>A0A7W9CIB8_9CAUL</name>
<dbReference type="AlphaFoldDB" id="A0A7W9CIB8"/>
<feature type="region of interest" description="Disordered" evidence="1">
    <location>
        <begin position="201"/>
        <end position="226"/>
    </location>
</feature>